<evidence type="ECO:0000259" key="1">
    <source>
        <dbReference type="Pfam" id="PF06983"/>
    </source>
</evidence>
<proteinExistence type="predicted"/>
<dbReference type="EMBL" id="JANBVN010000242">
    <property type="protein sequence ID" value="KAJ9131225.1"/>
    <property type="molecule type" value="Genomic_DNA"/>
</dbReference>
<gene>
    <name evidence="2" type="ORF">NKR19_g9608</name>
</gene>
<reference evidence="2" key="1">
    <citation type="submission" date="2022-07" db="EMBL/GenBank/DDBJ databases">
        <title>Fungi with potential for degradation of polypropylene.</title>
        <authorList>
            <person name="Gostincar C."/>
        </authorList>
    </citation>
    <scope>NUCLEOTIDE SEQUENCE</scope>
    <source>
        <strain evidence="2">EXF-13287</strain>
    </source>
</reference>
<feature type="domain" description="PhnB-like" evidence="1">
    <location>
        <begin position="7"/>
        <end position="126"/>
    </location>
</feature>
<organism evidence="2 3">
    <name type="scientific">Coniochaeta hoffmannii</name>
    <dbReference type="NCBI Taxonomy" id="91930"/>
    <lineage>
        <taxon>Eukaryota</taxon>
        <taxon>Fungi</taxon>
        <taxon>Dikarya</taxon>
        <taxon>Ascomycota</taxon>
        <taxon>Pezizomycotina</taxon>
        <taxon>Sordariomycetes</taxon>
        <taxon>Sordariomycetidae</taxon>
        <taxon>Coniochaetales</taxon>
        <taxon>Coniochaetaceae</taxon>
        <taxon>Coniochaeta</taxon>
    </lineage>
</organism>
<keyword evidence="3" id="KW-1185">Reference proteome</keyword>
<dbReference type="Gene3D" id="3.10.180.10">
    <property type="entry name" value="2,3-Dihydroxybiphenyl 1,2-Dioxygenase, domain 1"/>
    <property type="match status" value="1"/>
</dbReference>
<dbReference type="CDD" id="cd06588">
    <property type="entry name" value="PhnB_like"/>
    <property type="match status" value="1"/>
</dbReference>
<protein>
    <recommendedName>
        <fullName evidence="1">PhnB-like domain-containing protein</fullName>
    </recommendedName>
</protein>
<dbReference type="InterPro" id="IPR009725">
    <property type="entry name" value="3_dmu_93_MTrfase"/>
</dbReference>
<dbReference type="PANTHER" id="PTHR33990">
    <property type="entry name" value="PROTEIN YJDN-RELATED"/>
    <property type="match status" value="1"/>
</dbReference>
<dbReference type="SUPFAM" id="SSF54593">
    <property type="entry name" value="Glyoxalase/Bleomycin resistance protein/Dihydroxybiphenyl dioxygenase"/>
    <property type="match status" value="1"/>
</dbReference>
<name>A0AA38R731_9PEZI</name>
<dbReference type="PANTHER" id="PTHR33990:SF2">
    <property type="entry name" value="PHNB-LIKE DOMAIN-CONTAINING PROTEIN"/>
    <property type="match status" value="1"/>
</dbReference>
<accession>A0AA38R731</accession>
<evidence type="ECO:0000313" key="3">
    <source>
        <dbReference type="Proteomes" id="UP001174691"/>
    </source>
</evidence>
<dbReference type="PIRSF" id="PIRSF021700">
    <property type="entry name" value="3_dmu_93_MTrfase"/>
    <property type="match status" value="1"/>
</dbReference>
<dbReference type="AlphaFoldDB" id="A0AA38R731"/>
<dbReference type="InterPro" id="IPR028973">
    <property type="entry name" value="PhnB-like"/>
</dbReference>
<evidence type="ECO:0000313" key="2">
    <source>
        <dbReference type="EMBL" id="KAJ9131225.1"/>
    </source>
</evidence>
<comment type="caution">
    <text evidence="2">The sequence shown here is derived from an EMBL/GenBank/DDBJ whole genome shotgun (WGS) entry which is preliminary data.</text>
</comment>
<sequence length="166" mass="18512">MSSDTLKMTTCLWFDGQAEEAAKFYTSVFKNSNITHTQRYSEAGKEYHGHDAGAVMVVEFELNGHRFVGLNGGPHFKFSPATSFMIDCATQEEVDYYWDKLGEGGAEAAKRCGWLADKFGVSWQIVPTALKEMMGSPDKEKAGRVTEAMMRMSKLDIAELRKAFDG</sequence>
<dbReference type="Proteomes" id="UP001174691">
    <property type="component" value="Unassembled WGS sequence"/>
</dbReference>
<dbReference type="Pfam" id="PF06983">
    <property type="entry name" value="3-dmu-9_3-mt"/>
    <property type="match status" value="1"/>
</dbReference>
<dbReference type="InterPro" id="IPR029068">
    <property type="entry name" value="Glyas_Bleomycin-R_OHBP_Dase"/>
</dbReference>